<gene>
    <name evidence="2" type="ORF">DK419_13120</name>
</gene>
<evidence type="ECO:0000313" key="2">
    <source>
        <dbReference type="EMBL" id="AWN47137.1"/>
    </source>
</evidence>
<evidence type="ECO:0000313" key="3">
    <source>
        <dbReference type="Proteomes" id="UP000245444"/>
    </source>
</evidence>
<reference evidence="2 3" key="1">
    <citation type="submission" date="2018-05" db="EMBL/GenBank/DDBJ databases">
        <title>Complete Genome Sequence of Methylobacterium sp. 17Sr1-28.</title>
        <authorList>
            <person name="Srinivasan S."/>
        </authorList>
    </citation>
    <scope>NUCLEOTIDE SEQUENCE [LARGE SCALE GENOMIC DNA]</scope>
    <source>
        <strain evidence="2 3">17Sr1-28</strain>
    </source>
</reference>
<dbReference type="AlphaFoldDB" id="A0A2U8WLV3"/>
<sequence>MGMIIEDGTGLHDAASYIALADADAYHLASRNDAWLAPDIEVDFREAALVRATRFIDARYRARFPGYRRRGRGQALEWPRVGAYTYVPEDGRTAYTGTAYGWDRGYEAIPETEIPRELKDAVCEAALRELAEPGSLAPDLERGGGIQSITAGSVSVTYGAGATAGTTFQAVGMAIAPLLIPATAGVGRAVRD</sequence>
<dbReference type="OrthoDB" id="980409at2"/>
<evidence type="ECO:0000259" key="1">
    <source>
        <dbReference type="Pfam" id="PF20557"/>
    </source>
</evidence>
<organism evidence="2 3">
    <name type="scientific">Methylobacterium terrae</name>
    <dbReference type="NCBI Taxonomy" id="2202827"/>
    <lineage>
        <taxon>Bacteria</taxon>
        <taxon>Pseudomonadati</taxon>
        <taxon>Pseudomonadota</taxon>
        <taxon>Alphaproteobacteria</taxon>
        <taxon>Hyphomicrobiales</taxon>
        <taxon>Methylobacteriaceae</taxon>
        <taxon>Methylobacterium</taxon>
    </lineage>
</organism>
<feature type="domain" description="Putative DnaT-like" evidence="1">
    <location>
        <begin position="1"/>
        <end position="191"/>
    </location>
</feature>
<dbReference type="Pfam" id="PF20557">
    <property type="entry name" value="DnaT_2"/>
    <property type="match status" value="1"/>
</dbReference>
<dbReference type="KEGG" id="mtea:DK419_13120"/>
<dbReference type="EMBL" id="CP029553">
    <property type="protein sequence ID" value="AWN47137.1"/>
    <property type="molecule type" value="Genomic_DNA"/>
</dbReference>
<accession>A0A2U8WLV3</accession>
<dbReference type="Proteomes" id="UP000245444">
    <property type="component" value="Chromosome"/>
</dbReference>
<protein>
    <recommendedName>
        <fullName evidence="1">Putative DnaT-like domain-containing protein</fullName>
    </recommendedName>
</protein>
<name>A0A2U8WLV3_9HYPH</name>
<dbReference type="InterPro" id="IPR046787">
    <property type="entry name" value="DnaT_2"/>
</dbReference>
<keyword evidence="3" id="KW-1185">Reference proteome</keyword>
<proteinExistence type="predicted"/>